<reference evidence="1" key="1">
    <citation type="submission" date="2021-06" db="EMBL/GenBank/DDBJ databases">
        <authorList>
            <person name="Hodson N. C."/>
            <person name="Mongue J. A."/>
            <person name="Jaron S. K."/>
        </authorList>
    </citation>
    <scope>NUCLEOTIDE SEQUENCE</scope>
</reference>
<name>A0A8J2JK61_9HEXA</name>
<dbReference type="EMBL" id="CAJVCH010079818">
    <property type="protein sequence ID" value="CAG7721466.1"/>
    <property type="molecule type" value="Genomic_DNA"/>
</dbReference>
<keyword evidence="2" id="KW-1185">Reference proteome</keyword>
<gene>
    <name evidence="1" type="ORF">AFUS01_LOCUS10680</name>
</gene>
<evidence type="ECO:0008006" key="3">
    <source>
        <dbReference type="Google" id="ProtNLM"/>
    </source>
</evidence>
<accession>A0A8J2JK61</accession>
<proteinExistence type="predicted"/>
<organism evidence="1 2">
    <name type="scientific">Allacma fusca</name>
    <dbReference type="NCBI Taxonomy" id="39272"/>
    <lineage>
        <taxon>Eukaryota</taxon>
        <taxon>Metazoa</taxon>
        <taxon>Ecdysozoa</taxon>
        <taxon>Arthropoda</taxon>
        <taxon>Hexapoda</taxon>
        <taxon>Collembola</taxon>
        <taxon>Symphypleona</taxon>
        <taxon>Sminthuridae</taxon>
        <taxon>Allacma</taxon>
    </lineage>
</organism>
<dbReference type="AlphaFoldDB" id="A0A8J2JK61"/>
<protein>
    <recommendedName>
        <fullName evidence="3">F-box domain-containing protein</fullName>
    </recommendedName>
</protein>
<dbReference type="Proteomes" id="UP000708208">
    <property type="component" value="Unassembled WGS sequence"/>
</dbReference>
<evidence type="ECO:0000313" key="2">
    <source>
        <dbReference type="Proteomes" id="UP000708208"/>
    </source>
</evidence>
<sequence>MHFPKGDLTNALRAELMYKMEPDPKLVNHSMSIHLISDSILQYLPGRDVLSYSCVNKLWNAVGRKYMRDKRKCMVEINAAHSCHELRRFANFLASTAEDPPYNGLSIKVSKIPHEDCVAVSMTSIRSFFQTRFPLKFLKIHWDSLTGCVVELFLKEVFNGDVQGLTLSKIPESIGSLKQYFGVDSTDYHPNLPNLKVVKICDVQNHNVIHELISAAPEVKKIVGTVCIEQLQSFMTEGKAPYITDFEFYPSPQNIHLCLQLAQSKPELRSLAVLADNYFPAGRMQIFVETLYGLIGSSAPYLKILNIDQINLIMLSESNVDPFPALHNLQLGFGDAMDEEEGYLSLSRINYDRLFPNLKKVDIDKEMVGTDVLNIYRCCEFWNQPRSTYTCSVAELNMNHSHMWGLDVFRSFATVFPNVKDLHIEFDHSMREFINLLWTNWPEVESITLNTKDVCLLRNMDAVFSGVTSDEALMLSKQSFDFMAKYQFAAVNPCITNLTSLKKIRFNIQNAHSKCRHRFTKSSFLSGLTGSLAFSRMPGLVVELARTDCLRNIRCGFVQQSLLPFVTIFGNFED</sequence>
<evidence type="ECO:0000313" key="1">
    <source>
        <dbReference type="EMBL" id="CAG7721466.1"/>
    </source>
</evidence>
<comment type="caution">
    <text evidence="1">The sequence shown here is derived from an EMBL/GenBank/DDBJ whole genome shotgun (WGS) entry which is preliminary data.</text>
</comment>